<evidence type="ECO:0000313" key="2">
    <source>
        <dbReference type="Proteomes" id="UP001182042"/>
    </source>
</evidence>
<accession>A0AAE3WNN9</accession>
<organism evidence="1 2">
    <name type="scientific">Bacillus pumilus</name>
    <name type="common">Bacillus mesentericus</name>
    <dbReference type="NCBI Taxonomy" id="1408"/>
    <lineage>
        <taxon>Bacteria</taxon>
        <taxon>Bacillati</taxon>
        <taxon>Bacillota</taxon>
        <taxon>Bacilli</taxon>
        <taxon>Bacillales</taxon>
        <taxon>Bacillaceae</taxon>
        <taxon>Bacillus</taxon>
    </lineage>
</organism>
<dbReference type="EMBL" id="VKQA01000002">
    <property type="protein sequence ID" value="MDR4250726.1"/>
    <property type="molecule type" value="Genomic_DNA"/>
</dbReference>
<dbReference type="AlphaFoldDB" id="A0AAE3WNN9"/>
<comment type="caution">
    <text evidence="1">The sequence shown here is derived from an EMBL/GenBank/DDBJ whole genome shotgun (WGS) entry which is preliminary data.</text>
</comment>
<dbReference type="Proteomes" id="UP001182042">
    <property type="component" value="Unassembled WGS sequence"/>
</dbReference>
<dbReference type="RefSeq" id="WP_309415830.1">
    <property type="nucleotide sequence ID" value="NZ_CP187659.1"/>
</dbReference>
<protein>
    <submittedName>
        <fullName evidence="1">Uncharacterized protein</fullName>
    </submittedName>
</protein>
<name>A0AAE3WNN9_BACPU</name>
<reference evidence="1" key="1">
    <citation type="submission" date="2019-07" db="EMBL/GenBank/DDBJ databases">
        <title>Phylogenomic Reclassification of ATCC Bacillus Strains and Various Taxa within the Genus Bacillus.</title>
        <authorList>
            <person name="Riojas M.A."/>
            <person name="Frank A.M."/>
            <person name="Fenn S.L."/>
            <person name="King S."/>
            <person name="Brower S."/>
            <person name="Hazbon M.H."/>
        </authorList>
    </citation>
    <scope>NUCLEOTIDE SEQUENCE</scope>
    <source>
        <strain evidence="1">ATCC 27142</strain>
    </source>
</reference>
<gene>
    <name evidence="1" type="ORF">FO508_10255</name>
</gene>
<sequence length="61" mass="6691">MDVKLTALDGSQAPAKAIERAAELFKRERDDAPDGFDFGFRLALIAFGYDITLITLEGDDV</sequence>
<evidence type="ECO:0000313" key="1">
    <source>
        <dbReference type="EMBL" id="MDR4250726.1"/>
    </source>
</evidence>
<proteinExistence type="predicted"/>